<keyword evidence="3" id="KW-1185">Reference proteome</keyword>
<dbReference type="Proteomes" id="UP001396334">
    <property type="component" value="Unassembled WGS sequence"/>
</dbReference>
<sequence length="98" mass="10932">MQEQRNKRKNPKFPLGFPIFHFGPESKDVGWLLDPVLGLPQVDSTGLPNLVTDVVETRREGGWFSLALGFFLLMRALPVLVSGRHDSFLSPIMNIGSP</sequence>
<evidence type="ECO:0000256" key="1">
    <source>
        <dbReference type="SAM" id="Phobius"/>
    </source>
</evidence>
<dbReference type="EMBL" id="JBBPBN010000016">
    <property type="protein sequence ID" value="KAK9021146.1"/>
    <property type="molecule type" value="Genomic_DNA"/>
</dbReference>
<evidence type="ECO:0000313" key="2">
    <source>
        <dbReference type="EMBL" id="KAK9021146.1"/>
    </source>
</evidence>
<name>A0ABR2S7C6_9ROSI</name>
<accession>A0ABR2S7C6</accession>
<organism evidence="2 3">
    <name type="scientific">Hibiscus sabdariffa</name>
    <name type="common">roselle</name>
    <dbReference type="NCBI Taxonomy" id="183260"/>
    <lineage>
        <taxon>Eukaryota</taxon>
        <taxon>Viridiplantae</taxon>
        <taxon>Streptophyta</taxon>
        <taxon>Embryophyta</taxon>
        <taxon>Tracheophyta</taxon>
        <taxon>Spermatophyta</taxon>
        <taxon>Magnoliopsida</taxon>
        <taxon>eudicotyledons</taxon>
        <taxon>Gunneridae</taxon>
        <taxon>Pentapetalae</taxon>
        <taxon>rosids</taxon>
        <taxon>malvids</taxon>
        <taxon>Malvales</taxon>
        <taxon>Malvaceae</taxon>
        <taxon>Malvoideae</taxon>
        <taxon>Hibiscus</taxon>
    </lineage>
</organism>
<reference evidence="2 3" key="1">
    <citation type="journal article" date="2024" name="G3 (Bethesda)">
        <title>Genome assembly of Hibiscus sabdariffa L. provides insights into metabolisms of medicinal natural products.</title>
        <authorList>
            <person name="Kim T."/>
        </authorList>
    </citation>
    <scope>NUCLEOTIDE SEQUENCE [LARGE SCALE GENOMIC DNA]</scope>
    <source>
        <strain evidence="2">TK-2024</strain>
        <tissue evidence="2">Old leaves</tissue>
    </source>
</reference>
<keyword evidence="1" id="KW-0812">Transmembrane</keyword>
<gene>
    <name evidence="2" type="ORF">V6N11_011147</name>
</gene>
<feature type="transmembrane region" description="Helical" evidence="1">
    <location>
        <begin position="63"/>
        <end position="81"/>
    </location>
</feature>
<keyword evidence="1" id="KW-0472">Membrane</keyword>
<keyword evidence="1" id="KW-1133">Transmembrane helix</keyword>
<protein>
    <submittedName>
        <fullName evidence="2">Uncharacterized protein</fullName>
    </submittedName>
</protein>
<proteinExistence type="predicted"/>
<comment type="caution">
    <text evidence="2">The sequence shown here is derived from an EMBL/GenBank/DDBJ whole genome shotgun (WGS) entry which is preliminary data.</text>
</comment>
<evidence type="ECO:0000313" key="3">
    <source>
        <dbReference type="Proteomes" id="UP001396334"/>
    </source>
</evidence>